<organism evidence="9 10">
    <name type="scientific">Candidatus Borkfalkia faecipullorum</name>
    <dbReference type="NCBI Taxonomy" id="2838510"/>
    <lineage>
        <taxon>Bacteria</taxon>
        <taxon>Bacillati</taxon>
        <taxon>Bacillota</taxon>
        <taxon>Clostridia</taxon>
        <taxon>Christensenellales</taxon>
        <taxon>Christensenellaceae</taxon>
        <taxon>Candidatus Borkfalkia</taxon>
    </lineage>
</organism>
<comment type="caution">
    <text evidence="9">The sequence shown here is derived from an EMBL/GenBank/DDBJ whole genome shotgun (WGS) entry which is preliminary data.</text>
</comment>
<evidence type="ECO:0000256" key="7">
    <source>
        <dbReference type="ARBA" id="ARBA00022840"/>
    </source>
</evidence>
<dbReference type="SUPFAM" id="SSF53067">
    <property type="entry name" value="Actin-like ATPase domain"/>
    <property type="match status" value="1"/>
</dbReference>
<dbReference type="Pfam" id="PF00480">
    <property type="entry name" value="ROK"/>
    <property type="match status" value="1"/>
</dbReference>
<dbReference type="NCBIfam" id="TIGR00744">
    <property type="entry name" value="ROK_glcA_fam"/>
    <property type="match status" value="1"/>
</dbReference>
<evidence type="ECO:0000256" key="6">
    <source>
        <dbReference type="ARBA" id="ARBA00022777"/>
    </source>
</evidence>
<evidence type="ECO:0000256" key="1">
    <source>
        <dbReference type="ARBA" id="ARBA00006479"/>
    </source>
</evidence>
<dbReference type="AlphaFoldDB" id="A0A9D2AG67"/>
<keyword evidence="4 9" id="KW-0808">Transferase</keyword>
<dbReference type="Proteomes" id="UP000824204">
    <property type="component" value="Unassembled WGS sequence"/>
</dbReference>
<dbReference type="InterPro" id="IPR000600">
    <property type="entry name" value="ROK"/>
</dbReference>
<evidence type="ECO:0000313" key="9">
    <source>
        <dbReference type="EMBL" id="HIX08336.1"/>
    </source>
</evidence>
<dbReference type="PROSITE" id="PS01125">
    <property type="entry name" value="ROK"/>
    <property type="match status" value="1"/>
</dbReference>
<dbReference type="GO" id="GO:0006096">
    <property type="term" value="P:glycolytic process"/>
    <property type="evidence" value="ECO:0007669"/>
    <property type="project" value="InterPro"/>
</dbReference>
<evidence type="ECO:0000256" key="3">
    <source>
        <dbReference type="ARBA" id="ARBA00014701"/>
    </source>
</evidence>
<dbReference type="InterPro" id="IPR043129">
    <property type="entry name" value="ATPase_NBD"/>
</dbReference>
<dbReference type="PANTHER" id="PTHR18964">
    <property type="entry name" value="ROK (REPRESSOR, ORF, KINASE) FAMILY"/>
    <property type="match status" value="1"/>
</dbReference>
<dbReference type="GO" id="GO:0005524">
    <property type="term" value="F:ATP binding"/>
    <property type="evidence" value="ECO:0007669"/>
    <property type="project" value="UniProtKB-KW"/>
</dbReference>
<accession>A0A9D2AG67</accession>
<evidence type="ECO:0000256" key="2">
    <source>
        <dbReference type="ARBA" id="ARBA00012323"/>
    </source>
</evidence>
<dbReference type="Gene3D" id="3.30.420.40">
    <property type="match status" value="2"/>
</dbReference>
<dbReference type="EMBL" id="DXFX01000099">
    <property type="protein sequence ID" value="HIX08336.1"/>
    <property type="molecule type" value="Genomic_DNA"/>
</dbReference>
<dbReference type="InterPro" id="IPR004654">
    <property type="entry name" value="ROK_glcA"/>
</dbReference>
<reference evidence="9" key="2">
    <citation type="submission" date="2021-04" db="EMBL/GenBank/DDBJ databases">
        <authorList>
            <person name="Gilroy R."/>
        </authorList>
    </citation>
    <scope>NUCLEOTIDE SEQUENCE</scope>
    <source>
        <strain evidence="9">811</strain>
    </source>
</reference>
<sequence length="318" mass="33970">MSYYIGIDLGGTFVKCGIVDEQGKILIKDKIPTGNGRPYTEIAADMAEFAKQLISRAGLKKEDVKAAGIGAPGTVDSKNGVIVYSNNIRWENVPLCREIEKRLGLPTYITNDANAAALGENFCGAGKDYQSMVFITLGTGVGGGIIIDGKIFEGNKSAGAEIGHEVIRMGGEKCTCGRRGCFEAYASATALVNQTKRAMQKDMDSLLWKLCENDLEKVDGKTVFDAKDAGDKTAEKVVRNYIRYLAEGVTNLVNVFRPEAIVLGGGVCAQGEKLIRPLKRKVNSLAYGGVKYAPVQIVTASLGNDAGLCGAARLAMLR</sequence>
<evidence type="ECO:0000313" key="10">
    <source>
        <dbReference type="Proteomes" id="UP000824204"/>
    </source>
</evidence>
<keyword evidence="7" id="KW-0067">ATP-binding</keyword>
<dbReference type="InterPro" id="IPR049874">
    <property type="entry name" value="ROK_cs"/>
</dbReference>
<keyword evidence="5" id="KW-0547">Nucleotide-binding</keyword>
<reference evidence="9" key="1">
    <citation type="journal article" date="2021" name="PeerJ">
        <title>Extensive microbial diversity within the chicken gut microbiome revealed by metagenomics and culture.</title>
        <authorList>
            <person name="Gilroy R."/>
            <person name="Ravi A."/>
            <person name="Getino M."/>
            <person name="Pursley I."/>
            <person name="Horton D.L."/>
            <person name="Alikhan N.F."/>
            <person name="Baker D."/>
            <person name="Gharbi K."/>
            <person name="Hall N."/>
            <person name="Watson M."/>
            <person name="Adriaenssens E.M."/>
            <person name="Foster-Nyarko E."/>
            <person name="Jarju S."/>
            <person name="Secka A."/>
            <person name="Antonio M."/>
            <person name="Oren A."/>
            <person name="Chaudhuri R.R."/>
            <person name="La Ragione R."/>
            <person name="Hildebrand F."/>
            <person name="Pallen M.J."/>
        </authorList>
    </citation>
    <scope>NUCLEOTIDE SEQUENCE</scope>
    <source>
        <strain evidence="9">811</strain>
    </source>
</reference>
<dbReference type="GO" id="GO:0004340">
    <property type="term" value="F:glucokinase activity"/>
    <property type="evidence" value="ECO:0007669"/>
    <property type="project" value="UniProtKB-EC"/>
</dbReference>
<gene>
    <name evidence="9" type="ORF">H9741_07695</name>
</gene>
<evidence type="ECO:0000256" key="8">
    <source>
        <dbReference type="ARBA" id="ARBA00032386"/>
    </source>
</evidence>
<name>A0A9D2AG67_9FIRM</name>
<evidence type="ECO:0000256" key="4">
    <source>
        <dbReference type="ARBA" id="ARBA00022679"/>
    </source>
</evidence>
<dbReference type="GO" id="GO:0005737">
    <property type="term" value="C:cytoplasm"/>
    <property type="evidence" value="ECO:0007669"/>
    <property type="project" value="InterPro"/>
</dbReference>
<dbReference type="PANTHER" id="PTHR18964:SF149">
    <property type="entry name" value="BIFUNCTIONAL UDP-N-ACETYLGLUCOSAMINE 2-EPIMERASE_N-ACETYLMANNOSAMINE KINASE"/>
    <property type="match status" value="1"/>
</dbReference>
<evidence type="ECO:0000256" key="5">
    <source>
        <dbReference type="ARBA" id="ARBA00022741"/>
    </source>
</evidence>
<proteinExistence type="inferred from homology"/>
<comment type="similarity">
    <text evidence="1">Belongs to the ROK (NagC/XylR) family.</text>
</comment>
<protein>
    <recommendedName>
        <fullName evidence="3">Glucokinase</fullName>
        <ecNumber evidence="2">2.7.1.2</ecNumber>
    </recommendedName>
    <alternativeName>
        <fullName evidence="8">Glucose kinase</fullName>
    </alternativeName>
</protein>
<dbReference type="EC" id="2.7.1.2" evidence="2"/>
<keyword evidence="6" id="KW-0418">Kinase</keyword>